<protein>
    <recommendedName>
        <fullName evidence="3">HmuY protein</fullName>
    </recommendedName>
</protein>
<keyword evidence="2" id="KW-1185">Reference proteome</keyword>
<dbReference type="Pfam" id="PF14064">
    <property type="entry name" value="HmuY"/>
    <property type="match status" value="1"/>
</dbReference>
<name>A0A2I0R451_9FLAO</name>
<dbReference type="AlphaFoldDB" id="A0A2I0R451"/>
<dbReference type="PROSITE" id="PS51257">
    <property type="entry name" value="PROKAR_LIPOPROTEIN"/>
    <property type="match status" value="1"/>
</dbReference>
<dbReference type="EMBL" id="PJNI01000003">
    <property type="protein sequence ID" value="PKR81362.1"/>
    <property type="molecule type" value="Genomic_DNA"/>
</dbReference>
<dbReference type="OrthoDB" id="1091850at2"/>
<organism evidence="1 2">
    <name type="scientific">Brumimicrobium salinarum</name>
    <dbReference type="NCBI Taxonomy" id="2058658"/>
    <lineage>
        <taxon>Bacteria</taxon>
        <taxon>Pseudomonadati</taxon>
        <taxon>Bacteroidota</taxon>
        <taxon>Flavobacteriia</taxon>
        <taxon>Flavobacteriales</taxon>
        <taxon>Crocinitomicaceae</taxon>
        <taxon>Brumimicrobium</taxon>
    </lineage>
</organism>
<evidence type="ECO:0000313" key="2">
    <source>
        <dbReference type="Proteomes" id="UP000236654"/>
    </source>
</evidence>
<reference evidence="1 2" key="1">
    <citation type="submission" date="2017-12" db="EMBL/GenBank/DDBJ databases">
        <title>The draft genome sequence of Brumimicrobium saltpan LHR20.</title>
        <authorList>
            <person name="Do Z.-J."/>
            <person name="Luo H.-R."/>
        </authorList>
    </citation>
    <scope>NUCLEOTIDE SEQUENCE [LARGE SCALE GENOMIC DNA]</scope>
    <source>
        <strain evidence="1 2">LHR20</strain>
    </source>
</reference>
<dbReference type="CDD" id="cd12105">
    <property type="entry name" value="HmuY"/>
    <property type="match status" value="1"/>
</dbReference>
<comment type="caution">
    <text evidence="1">The sequence shown here is derived from an EMBL/GenBank/DDBJ whole genome shotgun (WGS) entry which is preliminary data.</text>
</comment>
<gene>
    <name evidence="1" type="ORF">CW751_04715</name>
</gene>
<accession>A0A2I0R451</accession>
<sequence length="319" mass="36269">MRIVIIALIIVLFSSCLKEEIPVPKREKGDVETASVSMGGNYAYQVYFDFSANEMTGKETKDLWDIGFETGENGDKVITNTAKNMMVYLTDKTEMDEVLDENNYVSGPVFDNETGNLDSTGIGNWQDGKVRIIDMGYNSAGQAIGWYKLKVTGVDETTYTFEFAEIEATNATSVSLLKQEEYNFTYYSMLNNAEIQATPKSTDWDIVFTQYIHQFYEPVVTPYLVTGCITNRNNRQAAMVTELDFEAIDLAYASNLVLSENINTIGFGWKDFVGDEYFVNSEISYIIKDHEGIFYKLRFVDFYNETGEKGNPVWEFVEL</sequence>
<evidence type="ECO:0000313" key="1">
    <source>
        <dbReference type="EMBL" id="PKR81362.1"/>
    </source>
</evidence>
<evidence type="ECO:0008006" key="3">
    <source>
        <dbReference type="Google" id="ProtNLM"/>
    </source>
</evidence>
<dbReference type="Proteomes" id="UP000236654">
    <property type="component" value="Unassembled WGS sequence"/>
</dbReference>
<proteinExistence type="predicted"/>
<dbReference type="RefSeq" id="WP_101333843.1">
    <property type="nucleotide sequence ID" value="NZ_PJNI01000003.1"/>
</dbReference>
<dbReference type="InterPro" id="IPR025921">
    <property type="entry name" value="HmuY"/>
</dbReference>